<dbReference type="EMBL" id="FIIX01000006">
    <property type="protein sequence ID" value="CYV72637.1"/>
    <property type="molecule type" value="Genomic_DNA"/>
</dbReference>
<dbReference type="Proteomes" id="UP000231863">
    <property type="component" value="Chromosome"/>
</dbReference>
<organism evidence="3 4">
    <name type="scientific">Streptococcus suis</name>
    <dbReference type="NCBI Taxonomy" id="1307"/>
    <lineage>
        <taxon>Bacteria</taxon>
        <taxon>Bacillati</taxon>
        <taxon>Bacillota</taxon>
        <taxon>Bacilli</taxon>
        <taxon>Lactobacillales</taxon>
        <taxon>Streptococcaceae</taxon>
        <taxon>Streptococcus</taxon>
    </lineage>
</organism>
<reference evidence="3 4" key="1">
    <citation type="submission" date="2016-02" db="EMBL/GenBank/DDBJ databases">
        <authorList>
            <consortium name="Pathogen Informatics"/>
        </authorList>
    </citation>
    <scope>NUCLEOTIDE SEQUENCE [LARGE SCALE GENOMIC DNA]</scope>
    <source>
        <strain evidence="3 4">LSS99</strain>
    </source>
</reference>
<keyword evidence="1" id="KW-1133">Transmembrane helix</keyword>
<evidence type="ECO:0000313" key="2">
    <source>
        <dbReference type="EMBL" id="AUA19784.1"/>
    </source>
</evidence>
<dbReference type="RefSeq" id="WP_044755158.1">
    <property type="nucleotide sequence ID" value="NZ_CEJM01000118.1"/>
</dbReference>
<name>A0A116MXZ1_STRSU</name>
<evidence type="ECO:0000313" key="4">
    <source>
        <dbReference type="Proteomes" id="UP000073388"/>
    </source>
</evidence>
<reference evidence="2 5" key="2">
    <citation type="submission" date="2017-11" db="EMBL/GenBank/DDBJ databases">
        <title>Genome analysis of Streptococcus suis serotype chz stain ah681.</title>
        <authorList>
            <person name="Pan Z."/>
            <person name="Zhang Y."/>
            <person name="Ma J."/>
            <person name="Lu P."/>
            <person name="Zhu Y."/>
            <person name="Zhong X."/>
            <person name="Dong W."/>
            <person name="Lu C."/>
            <person name="Yao H."/>
        </authorList>
    </citation>
    <scope>NUCLEOTIDE SEQUENCE [LARGE SCALE GENOMIC DNA]</scope>
    <source>
        <strain evidence="2 5">AH681</strain>
    </source>
</reference>
<feature type="transmembrane region" description="Helical" evidence="1">
    <location>
        <begin position="6"/>
        <end position="25"/>
    </location>
</feature>
<evidence type="ECO:0000313" key="3">
    <source>
        <dbReference type="EMBL" id="CYV72637.1"/>
    </source>
</evidence>
<evidence type="ECO:0000313" key="5">
    <source>
        <dbReference type="Proteomes" id="UP000231863"/>
    </source>
</evidence>
<keyword evidence="1" id="KW-0472">Membrane</keyword>
<proteinExistence type="predicted"/>
<sequence length="111" mass="12326">MNFVFGIIVIVVFMAALIYLLINIWQTRAASAGQTGATLYFVRFNGVNPPDLANSSVFNQVAKIIRANGDTYQVASTVNDAKLRELIMDEFQLKSSEVVVCNPPRLFFYAS</sequence>
<dbReference type="Proteomes" id="UP000073388">
    <property type="component" value="Unassembled WGS sequence"/>
</dbReference>
<protein>
    <submittedName>
        <fullName evidence="3">Membrane protein</fullName>
    </submittedName>
</protein>
<gene>
    <name evidence="2" type="ORF">CWI26_09990</name>
    <name evidence="3" type="ORF">ERS132461_00430</name>
</gene>
<keyword evidence="1" id="KW-0812">Transmembrane</keyword>
<dbReference type="EMBL" id="CP025043">
    <property type="protein sequence ID" value="AUA19784.1"/>
    <property type="molecule type" value="Genomic_DNA"/>
</dbReference>
<dbReference type="AlphaFoldDB" id="A0A116MXZ1"/>
<accession>A0A116MXZ1</accession>
<evidence type="ECO:0000256" key="1">
    <source>
        <dbReference type="SAM" id="Phobius"/>
    </source>
</evidence>